<dbReference type="PANTHER" id="PTHR33470">
    <property type="entry name" value="OS01G0164075 PROTEIN"/>
    <property type="match status" value="1"/>
</dbReference>
<protein>
    <submittedName>
        <fullName evidence="3">Uncharacterized protein</fullName>
    </submittedName>
</protein>
<evidence type="ECO:0000313" key="3">
    <source>
        <dbReference type="EMBL" id="KAG2288167.1"/>
    </source>
</evidence>
<evidence type="ECO:0000256" key="2">
    <source>
        <dbReference type="SAM" id="SignalP"/>
    </source>
</evidence>
<dbReference type="GO" id="GO:0009723">
    <property type="term" value="P:response to ethylene"/>
    <property type="evidence" value="ECO:0007669"/>
    <property type="project" value="TreeGrafter"/>
</dbReference>
<feature type="signal peptide" evidence="2">
    <location>
        <begin position="1"/>
        <end position="22"/>
    </location>
</feature>
<dbReference type="AlphaFoldDB" id="A0A8X7URK4"/>
<reference evidence="3 4" key="1">
    <citation type="submission" date="2020-02" db="EMBL/GenBank/DDBJ databases">
        <authorList>
            <person name="Ma Q."/>
            <person name="Huang Y."/>
            <person name="Song X."/>
            <person name="Pei D."/>
        </authorList>
    </citation>
    <scope>NUCLEOTIDE SEQUENCE [LARGE SCALE GENOMIC DNA]</scope>
    <source>
        <strain evidence="3">Sxm20200214</strain>
        <tissue evidence="3">Leaf</tissue>
    </source>
</reference>
<evidence type="ECO:0000256" key="1">
    <source>
        <dbReference type="ARBA" id="ARBA00022729"/>
    </source>
</evidence>
<organism evidence="3 4">
    <name type="scientific">Brassica carinata</name>
    <name type="common">Ethiopian mustard</name>
    <name type="synonym">Abyssinian cabbage</name>
    <dbReference type="NCBI Taxonomy" id="52824"/>
    <lineage>
        <taxon>Eukaryota</taxon>
        <taxon>Viridiplantae</taxon>
        <taxon>Streptophyta</taxon>
        <taxon>Embryophyta</taxon>
        <taxon>Tracheophyta</taxon>
        <taxon>Spermatophyta</taxon>
        <taxon>Magnoliopsida</taxon>
        <taxon>eudicotyledons</taxon>
        <taxon>Gunneridae</taxon>
        <taxon>Pentapetalae</taxon>
        <taxon>rosids</taxon>
        <taxon>malvids</taxon>
        <taxon>Brassicales</taxon>
        <taxon>Brassicaceae</taxon>
        <taxon>Brassiceae</taxon>
        <taxon>Brassica</taxon>
    </lineage>
</organism>
<dbReference type="PANTHER" id="PTHR33470:SF50">
    <property type="entry name" value="PROLINE-RICH PROTEIN 1-RELATED"/>
    <property type="match status" value="1"/>
</dbReference>
<dbReference type="Pfam" id="PF01190">
    <property type="entry name" value="Pollen_Ole_e_1"/>
    <property type="match status" value="1"/>
</dbReference>
<dbReference type="PRINTS" id="PR01217">
    <property type="entry name" value="PRICHEXTENSN"/>
</dbReference>
<sequence length="261" mass="28949">MTIKSTSLAICLLFSLATIATAYYSPSSPPVHQSQGYKPTLPPPVYIPKPILPPPVYTPPTKPYVPKPTYTPPTKPYVPKPTYTPPTKPYVPKPTYTPPTKPYVPKPTYTPPTKPYVPKPTYTPPTKPYVPEILKVVDGIILCKNGYETYPIQGAKAKIVCSEPGSYGKKDVVIYSDPTYSKGYFHVALTDIVKNLLHCRVKLYTSPVETCKNPTNVNKGLTGVPLSMYGYRYHADKNLKIFSVGPFYFTGHKSAPTTPKY</sequence>
<dbReference type="Proteomes" id="UP000886595">
    <property type="component" value="Unassembled WGS sequence"/>
</dbReference>
<keyword evidence="1 2" id="KW-0732">Signal</keyword>
<dbReference type="GO" id="GO:0071944">
    <property type="term" value="C:cell periphery"/>
    <property type="evidence" value="ECO:0007669"/>
    <property type="project" value="TreeGrafter"/>
</dbReference>
<accession>A0A8X7URK4</accession>
<dbReference type="EMBL" id="JAAMPC010000010">
    <property type="protein sequence ID" value="KAG2288167.1"/>
    <property type="molecule type" value="Genomic_DNA"/>
</dbReference>
<keyword evidence="4" id="KW-1185">Reference proteome</keyword>
<name>A0A8X7URK4_BRACI</name>
<comment type="caution">
    <text evidence="3">The sequence shown here is derived from an EMBL/GenBank/DDBJ whole genome shotgun (WGS) entry which is preliminary data.</text>
</comment>
<evidence type="ECO:0000313" key="4">
    <source>
        <dbReference type="Proteomes" id="UP000886595"/>
    </source>
</evidence>
<proteinExistence type="predicted"/>
<gene>
    <name evidence="3" type="ORF">Bca52824_047771</name>
</gene>
<dbReference type="OrthoDB" id="1094825at2759"/>
<feature type="chain" id="PRO_5036476920" evidence="2">
    <location>
        <begin position="23"/>
        <end position="261"/>
    </location>
</feature>